<accession>A0A1Q5U3V2</accession>
<name>A0A1Q5U3V2_9EURO</name>
<evidence type="ECO:0000313" key="1">
    <source>
        <dbReference type="EMBL" id="OKP07137.1"/>
    </source>
</evidence>
<reference evidence="1 2" key="1">
    <citation type="submission" date="2016-10" db="EMBL/GenBank/DDBJ databases">
        <title>Genome sequence of the ascomycete fungus Penicillium subrubescens.</title>
        <authorList>
            <person name="De Vries R.P."/>
            <person name="Peng M."/>
            <person name="Dilokpimol A."/>
            <person name="Hilden K."/>
            <person name="Makela M.R."/>
            <person name="Grigoriev I."/>
            <person name="Riley R."/>
            <person name="Granchi Z."/>
        </authorList>
    </citation>
    <scope>NUCLEOTIDE SEQUENCE [LARGE SCALE GENOMIC DNA]</scope>
    <source>
        <strain evidence="1 2">CBS 132785</strain>
    </source>
</reference>
<proteinExistence type="predicted"/>
<dbReference type="Proteomes" id="UP000186955">
    <property type="component" value="Unassembled WGS sequence"/>
</dbReference>
<gene>
    <name evidence="1" type="ORF">PENSUB_6097</name>
</gene>
<comment type="caution">
    <text evidence="1">The sequence shown here is derived from an EMBL/GenBank/DDBJ whole genome shotgun (WGS) entry which is preliminary data.</text>
</comment>
<keyword evidence="2" id="KW-1185">Reference proteome</keyword>
<sequence>MVQASEDKGPSETDHILADALRLLHFLDDEEHFRNLQPEERKLICISVLDEYSEEYDSLGILD</sequence>
<dbReference type="EMBL" id="MNBE01000583">
    <property type="protein sequence ID" value="OKP07137.1"/>
    <property type="molecule type" value="Genomic_DNA"/>
</dbReference>
<dbReference type="AlphaFoldDB" id="A0A1Q5U3V2"/>
<evidence type="ECO:0000313" key="2">
    <source>
        <dbReference type="Proteomes" id="UP000186955"/>
    </source>
</evidence>
<protein>
    <submittedName>
        <fullName evidence="1">Uncharacterized protein</fullName>
    </submittedName>
</protein>
<organism evidence="1 2">
    <name type="scientific">Penicillium subrubescens</name>
    <dbReference type="NCBI Taxonomy" id="1316194"/>
    <lineage>
        <taxon>Eukaryota</taxon>
        <taxon>Fungi</taxon>
        <taxon>Dikarya</taxon>
        <taxon>Ascomycota</taxon>
        <taxon>Pezizomycotina</taxon>
        <taxon>Eurotiomycetes</taxon>
        <taxon>Eurotiomycetidae</taxon>
        <taxon>Eurotiales</taxon>
        <taxon>Aspergillaceae</taxon>
        <taxon>Penicillium</taxon>
    </lineage>
</organism>